<dbReference type="RefSeq" id="WP_185054730.1">
    <property type="nucleotide sequence ID" value="NZ_BAABIX010000002.1"/>
</dbReference>
<protein>
    <submittedName>
        <fullName evidence="4">NAD(P)-dependent dehydrogenase (Short-subunit alcohol dehydrogenase family)</fullName>
    </submittedName>
</protein>
<name>A0A840PIV2_9ACTN</name>
<dbReference type="AlphaFoldDB" id="A0A840PIV2"/>
<comment type="caution">
    <text evidence="4">The sequence shown here is derived from an EMBL/GenBank/DDBJ whole genome shotgun (WGS) entry which is preliminary data.</text>
</comment>
<evidence type="ECO:0000256" key="2">
    <source>
        <dbReference type="ARBA" id="ARBA00023002"/>
    </source>
</evidence>
<dbReference type="InterPro" id="IPR036291">
    <property type="entry name" value="NAD(P)-bd_dom_sf"/>
</dbReference>
<dbReference type="PANTHER" id="PTHR43976">
    <property type="entry name" value="SHORT CHAIN DEHYDROGENASE"/>
    <property type="match status" value="1"/>
</dbReference>
<dbReference type="PRINTS" id="PR00081">
    <property type="entry name" value="GDHRDH"/>
</dbReference>
<dbReference type="Pfam" id="PF00106">
    <property type="entry name" value="adh_short"/>
    <property type="match status" value="1"/>
</dbReference>
<accession>A0A840PIV2</accession>
<dbReference type="PRINTS" id="PR00080">
    <property type="entry name" value="SDRFAMILY"/>
</dbReference>
<dbReference type="PANTHER" id="PTHR43976:SF16">
    <property type="entry name" value="SHORT-CHAIN DEHYDROGENASE_REDUCTASE FAMILY PROTEIN"/>
    <property type="match status" value="1"/>
</dbReference>
<dbReference type="InterPro" id="IPR051911">
    <property type="entry name" value="SDR_oxidoreductase"/>
</dbReference>
<dbReference type="Gene3D" id="3.40.50.720">
    <property type="entry name" value="NAD(P)-binding Rossmann-like Domain"/>
    <property type="match status" value="1"/>
</dbReference>
<dbReference type="InterPro" id="IPR002347">
    <property type="entry name" value="SDR_fam"/>
</dbReference>
<keyword evidence="5" id="KW-1185">Reference proteome</keyword>
<dbReference type="Proteomes" id="UP000578449">
    <property type="component" value="Unassembled WGS sequence"/>
</dbReference>
<evidence type="ECO:0000256" key="3">
    <source>
        <dbReference type="RuleBase" id="RU000363"/>
    </source>
</evidence>
<dbReference type="EMBL" id="JACHGN010000020">
    <property type="protein sequence ID" value="MBB5137843.1"/>
    <property type="molecule type" value="Genomic_DNA"/>
</dbReference>
<keyword evidence="2" id="KW-0560">Oxidoreductase</keyword>
<dbReference type="CDD" id="cd05374">
    <property type="entry name" value="17beta-HSD-like_SDR_c"/>
    <property type="match status" value="1"/>
</dbReference>
<evidence type="ECO:0000313" key="5">
    <source>
        <dbReference type="Proteomes" id="UP000578449"/>
    </source>
</evidence>
<evidence type="ECO:0000256" key="1">
    <source>
        <dbReference type="ARBA" id="ARBA00006484"/>
    </source>
</evidence>
<proteinExistence type="inferred from homology"/>
<gene>
    <name evidence="4" type="ORF">HNP84_007596</name>
</gene>
<reference evidence="4 5" key="1">
    <citation type="submission" date="2020-08" db="EMBL/GenBank/DDBJ databases">
        <title>Genomic Encyclopedia of Type Strains, Phase IV (KMG-IV): sequencing the most valuable type-strain genomes for metagenomic binning, comparative biology and taxonomic classification.</title>
        <authorList>
            <person name="Goeker M."/>
        </authorList>
    </citation>
    <scope>NUCLEOTIDE SEQUENCE [LARGE SCALE GENOMIC DNA]</scope>
    <source>
        <strain evidence="4 5">DSM 45615</strain>
    </source>
</reference>
<sequence>MDDAQKTWFVTGCSSGFGRAIAEAALAAGDRVVATARKAESLAEWAGAYGGRVLPLALDVTDPARAEPAVREATEAFGPIDFLVNNAGRVHIGAVEEVTDQELKGLFDLHVFGPARLVRAVLPQMRARRSGTIVQISTMGSFFITPGFSSYTASKAAFEGLSATLAQELAPFGVRVLIVQPGAHRTPVFSAGQSSAAAEMPCYEDIVGPTRRFIASSDGLQPGDPERAARIIVEVARRDGELPLRLPLGGDAYDNITAALDAIGVNIREWEAVARSTAYGVPEVVPPS</sequence>
<comment type="similarity">
    <text evidence="1 3">Belongs to the short-chain dehydrogenases/reductases (SDR) family.</text>
</comment>
<dbReference type="GO" id="GO:0016491">
    <property type="term" value="F:oxidoreductase activity"/>
    <property type="evidence" value="ECO:0007669"/>
    <property type="project" value="UniProtKB-KW"/>
</dbReference>
<organism evidence="4 5">
    <name type="scientific">Thermocatellispora tengchongensis</name>
    <dbReference type="NCBI Taxonomy" id="1073253"/>
    <lineage>
        <taxon>Bacteria</taxon>
        <taxon>Bacillati</taxon>
        <taxon>Actinomycetota</taxon>
        <taxon>Actinomycetes</taxon>
        <taxon>Streptosporangiales</taxon>
        <taxon>Streptosporangiaceae</taxon>
        <taxon>Thermocatellispora</taxon>
    </lineage>
</organism>
<evidence type="ECO:0000313" key="4">
    <source>
        <dbReference type="EMBL" id="MBB5137843.1"/>
    </source>
</evidence>
<dbReference type="SUPFAM" id="SSF51735">
    <property type="entry name" value="NAD(P)-binding Rossmann-fold domains"/>
    <property type="match status" value="1"/>
</dbReference>